<dbReference type="SUPFAM" id="SSF54427">
    <property type="entry name" value="NTF2-like"/>
    <property type="match status" value="1"/>
</dbReference>
<dbReference type="NCBIfam" id="TIGR02246">
    <property type="entry name" value="SgcJ/EcaC family oxidoreductase"/>
    <property type="match status" value="1"/>
</dbReference>
<protein>
    <submittedName>
        <fullName evidence="2">SgcJ/EcaC family oxidoreductase</fullName>
    </submittedName>
</protein>
<evidence type="ECO:0000313" key="2">
    <source>
        <dbReference type="EMBL" id="MDD7971586.1"/>
    </source>
</evidence>
<accession>A0ABT5T9C4</accession>
<comment type="caution">
    <text evidence="2">The sequence shown here is derived from an EMBL/GenBank/DDBJ whole genome shotgun (WGS) entry which is preliminary data.</text>
</comment>
<organism evidence="2 3">
    <name type="scientific">Roseinatronobacter alkalisoli</name>
    <dbReference type="NCBI Taxonomy" id="3028235"/>
    <lineage>
        <taxon>Bacteria</taxon>
        <taxon>Pseudomonadati</taxon>
        <taxon>Pseudomonadota</taxon>
        <taxon>Alphaproteobacteria</taxon>
        <taxon>Rhodobacterales</taxon>
        <taxon>Paracoccaceae</taxon>
        <taxon>Roseinatronobacter</taxon>
    </lineage>
</organism>
<keyword evidence="3" id="KW-1185">Reference proteome</keyword>
<dbReference type="RefSeq" id="WP_274352267.1">
    <property type="nucleotide sequence ID" value="NZ_JAQZSM010000008.1"/>
</dbReference>
<proteinExistence type="predicted"/>
<evidence type="ECO:0000259" key="1">
    <source>
        <dbReference type="Pfam" id="PF08332"/>
    </source>
</evidence>
<dbReference type="Proteomes" id="UP001431784">
    <property type="component" value="Unassembled WGS sequence"/>
</dbReference>
<dbReference type="InterPro" id="IPR011944">
    <property type="entry name" value="Steroid_delta5-4_isomerase"/>
</dbReference>
<dbReference type="InterPro" id="IPR013543">
    <property type="entry name" value="Ca/CaM-dep_prot_kinase-assoc"/>
</dbReference>
<gene>
    <name evidence="2" type="ORF">PUT78_10765</name>
</gene>
<name>A0ABT5T9C4_9RHOB</name>
<evidence type="ECO:0000313" key="3">
    <source>
        <dbReference type="Proteomes" id="UP001431784"/>
    </source>
</evidence>
<dbReference type="Pfam" id="PF08332">
    <property type="entry name" value="CaMKII_AD"/>
    <property type="match status" value="1"/>
</dbReference>
<dbReference type="InterPro" id="IPR032710">
    <property type="entry name" value="NTF2-like_dom_sf"/>
</dbReference>
<dbReference type="Gene3D" id="3.10.450.50">
    <property type="match status" value="1"/>
</dbReference>
<sequence length="130" mass="14781">MTVAKQHEAQEITGLLQRWNEALRTGDPATVAALYASDAILLPTVSNEVRKTPAAIRNYFEVFLKRRPRARAIDQNIRLFDGLAINSGVYVISMLDNSIPTSVTCRYTFIYRWEDTGWKIIEHHSSAMPE</sequence>
<dbReference type="EMBL" id="JAQZSM010000008">
    <property type="protein sequence ID" value="MDD7971586.1"/>
    <property type="molecule type" value="Genomic_DNA"/>
</dbReference>
<reference evidence="2" key="1">
    <citation type="submission" date="2023-02" db="EMBL/GenBank/DDBJ databases">
        <title>Description of Roseinatronobacter alkalisoli sp. nov., an alkaliphilic bacerium isolated from soda soil.</title>
        <authorList>
            <person name="Wei W."/>
        </authorList>
    </citation>
    <scope>NUCLEOTIDE SEQUENCE</scope>
    <source>
        <strain evidence="2">HJB301</strain>
    </source>
</reference>
<feature type="domain" description="Calcium/calmodulin-dependent protein kinase II association-domain" evidence="1">
    <location>
        <begin position="8"/>
        <end position="129"/>
    </location>
</feature>